<evidence type="ECO:0000259" key="1">
    <source>
        <dbReference type="PROSITE" id="PS50181"/>
    </source>
</evidence>
<dbReference type="SMART" id="SM00256">
    <property type="entry name" value="FBOX"/>
    <property type="match status" value="1"/>
</dbReference>
<feature type="domain" description="F-box" evidence="1">
    <location>
        <begin position="220"/>
        <end position="266"/>
    </location>
</feature>
<dbReference type="PANTHER" id="PTHR32278">
    <property type="entry name" value="F-BOX DOMAIN-CONTAINING PROTEIN"/>
    <property type="match status" value="1"/>
</dbReference>
<dbReference type="Gene3D" id="1.20.1280.50">
    <property type="match status" value="1"/>
</dbReference>
<organism evidence="2 3">
    <name type="scientific">Dillenia turbinata</name>
    <dbReference type="NCBI Taxonomy" id="194707"/>
    <lineage>
        <taxon>Eukaryota</taxon>
        <taxon>Viridiplantae</taxon>
        <taxon>Streptophyta</taxon>
        <taxon>Embryophyta</taxon>
        <taxon>Tracheophyta</taxon>
        <taxon>Spermatophyta</taxon>
        <taxon>Magnoliopsida</taxon>
        <taxon>eudicotyledons</taxon>
        <taxon>Gunneridae</taxon>
        <taxon>Pentapetalae</taxon>
        <taxon>Dilleniales</taxon>
        <taxon>Dilleniaceae</taxon>
        <taxon>Dillenia</taxon>
    </lineage>
</organism>
<dbReference type="SUPFAM" id="SSF81383">
    <property type="entry name" value="F-box domain"/>
    <property type="match status" value="1"/>
</dbReference>
<name>A0AAN8YYU8_9MAGN</name>
<dbReference type="Pfam" id="PF00646">
    <property type="entry name" value="F-box"/>
    <property type="match status" value="1"/>
</dbReference>
<proteinExistence type="predicted"/>
<comment type="caution">
    <text evidence="2">The sequence shown here is derived from an EMBL/GenBank/DDBJ whole genome shotgun (WGS) entry which is preliminary data.</text>
</comment>
<dbReference type="CDD" id="cd22162">
    <property type="entry name" value="F-box_AtSKIP3-like"/>
    <property type="match status" value="1"/>
</dbReference>
<dbReference type="PROSITE" id="PS50181">
    <property type="entry name" value="FBOX"/>
    <property type="match status" value="1"/>
</dbReference>
<dbReference type="PANTHER" id="PTHR32278:SF111">
    <property type="entry name" value="F-BOX PROTEIN PP2-B12-RELATED"/>
    <property type="match status" value="1"/>
</dbReference>
<evidence type="ECO:0000313" key="3">
    <source>
        <dbReference type="Proteomes" id="UP001370490"/>
    </source>
</evidence>
<dbReference type="Pfam" id="PF14299">
    <property type="entry name" value="PP2"/>
    <property type="match status" value="2"/>
</dbReference>
<protein>
    <submittedName>
        <fullName evidence="2">Phloem protein 2-like</fullName>
    </submittedName>
</protein>
<accession>A0AAN8YYU8</accession>
<dbReference type="AlphaFoldDB" id="A0AAN8YYU8"/>
<evidence type="ECO:0000313" key="2">
    <source>
        <dbReference type="EMBL" id="KAK6917250.1"/>
    </source>
</evidence>
<reference evidence="2 3" key="1">
    <citation type="submission" date="2023-12" db="EMBL/GenBank/DDBJ databases">
        <title>A high-quality genome assembly for Dillenia turbinata (Dilleniales).</title>
        <authorList>
            <person name="Chanderbali A."/>
        </authorList>
    </citation>
    <scope>NUCLEOTIDE SEQUENCE [LARGE SCALE GENOMIC DNA]</scope>
    <source>
        <strain evidence="2">LSX21</strain>
        <tissue evidence="2">Leaf</tissue>
    </source>
</reference>
<gene>
    <name evidence="2" type="ORF">RJ641_018001</name>
</gene>
<dbReference type="InterPro" id="IPR036047">
    <property type="entry name" value="F-box-like_dom_sf"/>
</dbReference>
<dbReference type="InterPro" id="IPR025886">
    <property type="entry name" value="PP2-like"/>
</dbReference>
<dbReference type="InterPro" id="IPR001810">
    <property type="entry name" value="F-box_dom"/>
</dbReference>
<keyword evidence="3" id="KW-1185">Reference proteome</keyword>
<sequence>MGSRLSELPEECISKMLSFTTAVDACRSCVSFNLERWSGKRCYMLGAKELNIAWGDSTSRWSWKSISDCRFAEVALIRNFLRLNITGRIETSVLSPTTSYAAYLVYKVAADSSGFDSVPVKLWVRRVDELGHNESAYEPEPNGYVVFLVQHGRGIGHHGGGRRRLPRQRERMGGWKLRWVSSIITGKETMGVILRCDAGVMVIEKEGKEEIEDRERYEMGSRLSELPEECISKILSFTTAVDACKSCVLSRGFRSAADSDITWEKFLPPDYEEMIAASPNPIARASKKELYFRLSDHPILLNRGTRSFNLERWSGKRCYMLGAKELNIAWGDSPSHWSWTSMPKSRFAEVALLRNVWHLSVIGRIETRILSPATNYSAYLVYKVADDFYRFDNVPVKMWVRPVDELGHNESAYEPEPSGYEVFLVRHCKGRGQHGGVRRRLPRQREDGWMEAEMGEYYNNGQGNNGNYVEMRCRGNGCGSGVILLGIELRPKEGNHKLKICHI</sequence>
<dbReference type="Proteomes" id="UP001370490">
    <property type="component" value="Unassembled WGS sequence"/>
</dbReference>
<dbReference type="EMBL" id="JBAMMX010000023">
    <property type="protein sequence ID" value="KAK6917250.1"/>
    <property type="molecule type" value="Genomic_DNA"/>
</dbReference>